<protein>
    <submittedName>
        <fullName evidence="2">Uncharacterized protein</fullName>
    </submittedName>
</protein>
<proteinExistence type="predicted"/>
<organism evidence="2 3">
    <name type="scientific">Onychostoma macrolepis</name>
    <dbReference type="NCBI Taxonomy" id="369639"/>
    <lineage>
        <taxon>Eukaryota</taxon>
        <taxon>Metazoa</taxon>
        <taxon>Chordata</taxon>
        <taxon>Craniata</taxon>
        <taxon>Vertebrata</taxon>
        <taxon>Euteleostomi</taxon>
        <taxon>Actinopterygii</taxon>
        <taxon>Neopterygii</taxon>
        <taxon>Teleostei</taxon>
        <taxon>Ostariophysi</taxon>
        <taxon>Cypriniformes</taxon>
        <taxon>Cyprinidae</taxon>
        <taxon>Acrossocheilinae</taxon>
        <taxon>Onychostoma</taxon>
    </lineage>
</organism>
<dbReference type="Proteomes" id="UP000579812">
    <property type="component" value="Unassembled WGS sequence"/>
</dbReference>
<gene>
    <name evidence="2" type="ORF">G5714_010452</name>
</gene>
<accession>A0A7J6CPX2</accession>
<comment type="caution">
    <text evidence="2">The sequence shown here is derived from an EMBL/GenBank/DDBJ whole genome shotgun (WGS) entry which is preliminary data.</text>
</comment>
<evidence type="ECO:0000256" key="1">
    <source>
        <dbReference type="SAM" id="MobiDB-lite"/>
    </source>
</evidence>
<sequence>MGSLDGRRSTAGETGDETGRTEKGARRTCQPNPGTTTEELTKTRQTNRRGQDVSVMILLDLEPETP</sequence>
<reference evidence="2 3" key="1">
    <citation type="submission" date="2020-04" db="EMBL/GenBank/DDBJ databases">
        <title>Chromosome-level genome assembly of a cyprinid fish Onychostoma macrolepis by integration of Nanopore Sequencing, Bionano and Hi-C technology.</title>
        <authorList>
            <person name="Wang D."/>
        </authorList>
    </citation>
    <scope>NUCLEOTIDE SEQUENCE [LARGE SCALE GENOMIC DNA]</scope>
    <source>
        <strain evidence="2">SWU-2019</strain>
        <tissue evidence="2">Muscle</tissue>
    </source>
</reference>
<evidence type="ECO:0000313" key="3">
    <source>
        <dbReference type="Proteomes" id="UP000579812"/>
    </source>
</evidence>
<evidence type="ECO:0000313" key="2">
    <source>
        <dbReference type="EMBL" id="KAF4109379.1"/>
    </source>
</evidence>
<name>A0A7J6CPX2_9TELE</name>
<feature type="region of interest" description="Disordered" evidence="1">
    <location>
        <begin position="1"/>
        <end position="66"/>
    </location>
</feature>
<feature type="compositionally biased region" description="Basic and acidic residues" evidence="1">
    <location>
        <begin position="1"/>
        <end position="10"/>
    </location>
</feature>
<dbReference type="EMBL" id="JAAMOB010000009">
    <property type="protein sequence ID" value="KAF4109379.1"/>
    <property type="molecule type" value="Genomic_DNA"/>
</dbReference>
<dbReference type="AlphaFoldDB" id="A0A7J6CPX2"/>
<keyword evidence="3" id="KW-1185">Reference proteome</keyword>